<dbReference type="SUPFAM" id="SSF88659">
    <property type="entry name" value="Sigma3 and sigma4 domains of RNA polymerase sigma factors"/>
    <property type="match status" value="1"/>
</dbReference>
<evidence type="ECO:0000313" key="4">
    <source>
        <dbReference type="Proteomes" id="UP000192251"/>
    </source>
</evidence>
<feature type="domain" description="RNA polymerase sigma-70 region 4" evidence="2">
    <location>
        <begin position="97"/>
        <end position="145"/>
    </location>
</feature>
<evidence type="ECO:0000313" key="3">
    <source>
        <dbReference type="EMBL" id="ARF74859.1"/>
    </source>
</evidence>
<dbReference type="Proteomes" id="UP000192251">
    <property type="component" value="Chromosome"/>
</dbReference>
<dbReference type="KEGG" id="kab:B7C62_23470"/>
<evidence type="ECO:0000259" key="2">
    <source>
        <dbReference type="Pfam" id="PF04545"/>
    </source>
</evidence>
<dbReference type="RefSeq" id="WP_084748913.1">
    <property type="nucleotide sequence ID" value="NZ_CP020563.1"/>
</dbReference>
<proteinExistence type="predicted"/>
<protein>
    <submittedName>
        <fullName evidence="3">RNA polymerase</fullName>
    </submittedName>
</protein>
<dbReference type="InterPro" id="IPR007630">
    <property type="entry name" value="RNA_pol_sigma70_r4"/>
</dbReference>
<gene>
    <name evidence="3" type="ORF">B7C62_23470</name>
</gene>
<sequence>MRERQTHRDRRRAQEFESFVAGAGGRLLHTATLLTTEPLAPAGTGVRAERLLCGALARTYAEWDRLRGGDPYDHTRQELALRFAREAWRHRHPLGGVLGRLTPLERLVLVLRLYEEVGEDQTAALLGLPPDRVRAVCERSMAVLRGSGAGLARRAAGPRLPSRSPSPSEVAP</sequence>
<reference evidence="3 4" key="1">
    <citation type="submission" date="2017-04" db="EMBL/GenBank/DDBJ databases">
        <title>The complete genome sequence of Streptomyces albolongus YIM 101047, the producer of novel bafilomycins and novel odoriferous sesquiterpenoids.</title>
        <authorList>
            <person name="Yin M."/>
            <person name="Jiang Y."/>
        </authorList>
    </citation>
    <scope>NUCLEOTIDE SEQUENCE [LARGE SCALE GENOMIC DNA]</scope>
    <source>
        <strain evidence="3 4">YIM 101047</strain>
    </source>
</reference>
<dbReference type="EMBL" id="CP020563">
    <property type="protein sequence ID" value="ARF74859.1"/>
    <property type="molecule type" value="Genomic_DNA"/>
</dbReference>
<accession>A0ABC8BXC5</accession>
<feature type="region of interest" description="Disordered" evidence="1">
    <location>
        <begin position="151"/>
        <end position="172"/>
    </location>
</feature>
<keyword evidence="4" id="KW-1185">Reference proteome</keyword>
<evidence type="ECO:0000256" key="1">
    <source>
        <dbReference type="SAM" id="MobiDB-lite"/>
    </source>
</evidence>
<dbReference type="Gene3D" id="1.10.10.10">
    <property type="entry name" value="Winged helix-like DNA-binding domain superfamily/Winged helix DNA-binding domain"/>
    <property type="match status" value="1"/>
</dbReference>
<dbReference type="AlphaFoldDB" id="A0ABC8BXC5"/>
<organism evidence="3 4">
    <name type="scientific">Kitasatospora albolonga</name>
    <dbReference type="NCBI Taxonomy" id="68173"/>
    <lineage>
        <taxon>Bacteria</taxon>
        <taxon>Bacillati</taxon>
        <taxon>Actinomycetota</taxon>
        <taxon>Actinomycetes</taxon>
        <taxon>Kitasatosporales</taxon>
        <taxon>Streptomycetaceae</taxon>
        <taxon>Kitasatospora</taxon>
    </lineage>
</organism>
<dbReference type="InterPro" id="IPR013324">
    <property type="entry name" value="RNA_pol_sigma_r3/r4-like"/>
</dbReference>
<name>A0ABC8BXC5_9ACTN</name>
<dbReference type="Pfam" id="PF04545">
    <property type="entry name" value="Sigma70_r4"/>
    <property type="match status" value="1"/>
</dbReference>
<dbReference type="InterPro" id="IPR036388">
    <property type="entry name" value="WH-like_DNA-bd_sf"/>
</dbReference>